<evidence type="ECO:0000256" key="6">
    <source>
        <dbReference type="ARBA" id="ARBA00022741"/>
    </source>
</evidence>
<evidence type="ECO:0000256" key="1">
    <source>
        <dbReference type="ARBA" id="ARBA00010630"/>
    </source>
</evidence>
<evidence type="ECO:0000259" key="12">
    <source>
        <dbReference type="PROSITE" id="PS50011"/>
    </source>
</evidence>
<dbReference type="EMBL" id="CAJFCW020000004">
    <property type="protein sequence ID" value="CAG9111164.1"/>
    <property type="molecule type" value="Genomic_DNA"/>
</dbReference>
<evidence type="ECO:0000256" key="9">
    <source>
        <dbReference type="ARBA" id="ARBA00047899"/>
    </source>
</evidence>
<proteinExistence type="inferred from homology"/>
<dbReference type="Gene3D" id="1.10.510.10">
    <property type="entry name" value="Transferase(Phosphotransferase) domain 1"/>
    <property type="match status" value="1"/>
</dbReference>
<dbReference type="GO" id="GO:0005829">
    <property type="term" value="C:cytosol"/>
    <property type="evidence" value="ECO:0007669"/>
    <property type="project" value="TreeGrafter"/>
</dbReference>
<feature type="domain" description="Protein kinase" evidence="12">
    <location>
        <begin position="1"/>
        <end position="260"/>
    </location>
</feature>
<evidence type="ECO:0000256" key="2">
    <source>
        <dbReference type="ARBA" id="ARBA00012513"/>
    </source>
</evidence>
<keyword evidence="4" id="KW-0808">Transferase</keyword>
<dbReference type="AlphaFoldDB" id="A0A811KTI1"/>
<dbReference type="Pfam" id="PF00069">
    <property type="entry name" value="Pkinase"/>
    <property type="match status" value="1"/>
</dbReference>
<dbReference type="Proteomes" id="UP000783686">
    <property type="component" value="Unassembled WGS sequence"/>
</dbReference>
<feature type="region of interest" description="Disordered" evidence="11">
    <location>
        <begin position="1"/>
        <end position="39"/>
    </location>
</feature>
<dbReference type="InterPro" id="IPR022495">
    <property type="entry name" value="Bud32"/>
</dbReference>
<evidence type="ECO:0000313" key="14">
    <source>
        <dbReference type="Proteomes" id="UP000614601"/>
    </source>
</evidence>
<keyword evidence="7" id="KW-0418">Kinase</keyword>
<dbReference type="InterPro" id="IPR011009">
    <property type="entry name" value="Kinase-like_dom_sf"/>
</dbReference>
<dbReference type="PANTHER" id="PTHR12209">
    <property type="entry name" value="NON-SPECIFIC SERINE/THREONINE PROTEIN KINASE"/>
    <property type="match status" value="1"/>
</dbReference>
<evidence type="ECO:0000256" key="7">
    <source>
        <dbReference type="ARBA" id="ARBA00022777"/>
    </source>
</evidence>
<dbReference type="OrthoDB" id="3399at2759"/>
<dbReference type="GO" id="GO:0005524">
    <property type="term" value="F:ATP binding"/>
    <property type="evidence" value="ECO:0007669"/>
    <property type="project" value="UniProtKB-KW"/>
</dbReference>
<keyword evidence="5" id="KW-0819">tRNA processing</keyword>
<feature type="compositionally biased region" description="Acidic residues" evidence="11">
    <location>
        <begin position="22"/>
        <end position="32"/>
    </location>
</feature>
<evidence type="ECO:0000256" key="8">
    <source>
        <dbReference type="ARBA" id="ARBA00022840"/>
    </source>
</evidence>
<dbReference type="GO" id="GO:0000408">
    <property type="term" value="C:EKC/KEOPS complex"/>
    <property type="evidence" value="ECO:0007669"/>
    <property type="project" value="TreeGrafter"/>
</dbReference>
<evidence type="ECO:0000256" key="4">
    <source>
        <dbReference type="ARBA" id="ARBA00022679"/>
    </source>
</evidence>
<evidence type="ECO:0000256" key="5">
    <source>
        <dbReference type="ARBA" id="ARBA00022694"/>
    </source>
</evidence>
<dbReference type="EC" id="2.7.11.1" evidence="2"/>
<keyword evidence="6" id="KW-0547">Nucleotide-binding</keyword>
<comment type="caution">
    <text evidence="13">The sequence shown here is derived from an EMBL/GenBank/DDBJ whole genome shotgun (WGS) entry which is preliminary data.</text>
</comment>
<dbReference type="Proteomes" id="UP000614601">
    <property type="component" value="Unassembled WGS sequence"/>
</dbReference>
<comment type="similarity">
    <text evidence="1">Belongs to the protein kinase superfamily. BUD32 family.</text>
</comment>
<dbReference type="GO" id="GO:0070525">
    <property type="term" value="P:tRNA threonylcarbamoyladenosine metabolic process"/>
    <property type="evidence" value="ECO:0007669"/>
    <property type="project" value="TreeGrafter"/>
</dbReference>
<reference evidence="13" key="1">
    <citation type="submission" date="2020-09" db="EMBL/GenBank/DDBJ databases">
        <authorList>
            <person name="Kikuchi T."/>
        </authorList>
    </citation>
    <scope>NUCLEOTIDE SEQUENCE</scope>
    <source>
        <strain evidence="13">SH1</strain>
    </source>
</reference>
<keyword evidence="3" id="KW-0723">Serine/threonine-protein kinase</keyword>
<evidence type="ECO:0000256" key="3">
    <source>
        <dbReference type="ARBA" id="ARBA00022527"/>
    </source>
</evidence>
<keyword evidence="14" id="KW-1185">Reference proteome</keyword>
<dbReference type="SMART" id="SM00220">
    <property type="entry name" value="S_TKc"/>
    <property type="match status" value="1"/>
</dbReference>
<dbReference type="SUPFAM" id="SSF56112">
    <property type="entry name" value="Protein kinase-like (PK-like)"/>
    <property type="match status" value="1"/>
</dbReference>
<evidence type="ECO:0000313" key="13">
    <source>
        <dbReference type="EMBL" id="CAD5218625.1"/>
    </source>
</evidence>
<dbReference type="NCBIfam" id="TIGR03724">
    <property type="entry name" value="arch_bud32"/>
    <property type="match status" value="1"/>
</dbReference>
<dbReference type="GO" id="GO:0005634">
    <property type="term" value="C:nucleus"/>
    <property type="evidence" value="ECO:0007669"/>
    <property type="project" value="TreeGrafter"/>
</dbReference>
<dbReference type="GO" id="GO:0008033">
    <property type="term" value="P:tRNA processing"/>
    <property type="evidence" value="ECO:0007669"/>
    <property type="project" value="UniProtKB-KW"/>
</dbReference>
<protein>
    <recommendedName>
        <fullName evidence="2">non-specific serine/threonine protein kinase</fullName>
        <ecNumber evidence="2">2.7.11.1</ecNumber>
    </recommendedName>
</protein>
<evidence type="ECO:0000256" key="10">
    <source>
        <dbReference type="ARBA" id="ARBA00048679"/>
    </source>
</evidence>
<organism evidence="13 14">
    <name type="scientific">Bursaphelenchus okinawaensis</name>
    <dbReference type="NCBI Taxonomy" id="465554"/>
    <lineage>
        <taxon>Eukaryota</taxon>
        <taxon>Metazoa</taxon>
        <taxon>Ecdysozoa</taxon>
        <taxon>Nematoda</taxon>
        <taxon>Chromadorea</taxon>
        <taxon>Rhabditida</taxon>
        <taxon>Tylenchina</taxon>
        <taxon>Tylenchomorpha</taxon>
        <taxon>Aphelenchoidea</taxon>
        <taxon>Aphelenchoididae</taxon>
        <taxon>Bursaphelenchus</taxon>
    </lineage>
</organism>
<evidence type="ECO:0000256" key="11">
    <source>
        <dbReference type="SAM" id="MobiDB-lite"/>
    </source>
</evidence>
<keyword evidence="8" id="KW-0067">ATP-binding</keyword>
<dbReference type="GO" id="GO:0004674">
    <property type="term" value="F:protein serine/threonine kinase activity"/>
    <property type="evidence" value="ECO:0007669"/>
    <property type="project" value="UniProtKB-KW"/>
</dbReference>
<feature type="compositionally biased region" description="Basic and acidic residues" evidence="11">
    <location>
        <begin position="1"/>
        <end position="19"/>
    </location>
</feature>
<comment type="catalytic activity">
    <reaction evidence="10">
        <text>L-seryl-[protein] + ATP = O-phospho-L-seryl-[protein] + ADP + H(+)</text>
        <dbReference type="Rhea" id="RHEA:17989"/>
        <dbReference type="Rhea" id="RHEA-COMP:9863"/>
        <dbReference type="Rhea" id="RHEA-COMP:11604"/>
        <dbReference type="ChEBI" id="CHEBI:15378"/>
        <dbReference type="ChEBI" id="CHEBI:29999"/>
        <dbReference type="ChEBI" id="CHEBI:30616"/>
        <dbReference type="ChEBI" id="CHEBI:83421"/>
        <dbReference type="ChEBI" id="CHEBI:456216"/>
        <dbReference type="EC" id="2.7.11.1"/>
    </reaction>
</comment>
<dbReference type="PROSITE" id="PS50011">
    <property type="entry name" value="PROTEIN_KINASE_DOM"/>
    <property type="match status" value="1"/>
</dbReference>
<dbReference type="FunFam" id="3.30.200.20:FF:000201">
    <property type="entry name" value="TP53-regulating kinase isoform X1"/>
    <property type="match status" value="1"/>
</dbReference>
<dbReference type="PANTHER" id="PTHR12209:SF0">
    <property type="entry name" value="EKC_KEOPS COMPLEX SUBUNIT TP53RK"/>
    <property type="match status" value="1"/>
</dbReference>
<dbReference type="InterPro" id="IPR000719">
    <property type="entry name" value="Prot_kinase_dom"/>
</dbReference>
<dbReference type="EMBL" id="CAJFDH010000004">
    <property type="protein sequence ID" value="CAD5218625.1"/>
    <property type="molecule type" value="Genomic_DNA"/>
</dbReference>
<dbReference type="Gene3D" id="3.30.200.20">
    <property type="entry name" value="Phosphorylase Kinase, domain 1"/>
    <property type="match status" value="1"/>
</dbReference>
<comment type="catalytic activity">
    <reaction evidence="9">
        <text>L-threonyl-[protein] + ATP = O-phospho-L-threonyl-[protein] + ADP + H(+)</text>
        <dbReference type="Rhea" id="RHEA:46608"/>
        <dbReference type="Rhea" id="RHEA-COMP:11060"/>
        <dbReference type="Rhea" id="RHEA-COMP:11605"/>
        <dbReference type="ChEBI" id="CHEBI:15378"/>
        <dbReference type="ChEBI" id="CHEBI:30013"/>
        <dbReference type="ChEBI" id="CHEBI:30616"/>
        <dbReference type="ChEBI" id="CHEBI:61977"/>
        <dbReference type="ChEBI" id="CHEBI:456216"/>
        <dbReference type="EC" id="2.7.11.1"/>
    </reaction>
</comment>
<gene>
    <name evidence="13" type="ORF">BOKJ2_LOCUS7835</name>
</gene>
<name>A0A811KTI1_9BILA</name>
<accession>A0A811KTI1</accession>
<sequence>MAVEVKENEQIEDEVRKPVTCDVDDEDNDEPKEPESSYPYQLQQEIHSQGAEARIHKCVFLGKPAIQKTRFEKKYRHPELDRRLTRERLRNEMKSIVRCKEIGIQVPSIYFLNTETNAIIFEEIQGCSVKDYLAEIDHSEDIKPQILEIANSIGNALAKLHQNNIAHGDLTTGNLMLRNRDPKIVVLLDFGLSSFKSTPEDFGVDLYVLERAIRTTHVDMEYFTDQILEAYRNSGWKGAKSALDKLAEVRMRGRKREMIG</sequence>